<proteinExistence type="predicted"/>
<reference evidence="2" key="1">
    <citation type="submission" date="2016-10" db="EMBL/GenBank/DDBJ databases">
        <title>Sequence of Gallionella enrichment culture.</title>
        <authorList>
            <person name="Poehlein A."/>
            <person name="Muehling M."/>
            <person name="Daniel R."/>
        </authorList>
    </citation>
    <scope>NUCLEOTIDE SEQUENCE</scope>
</reference>
<evidence type="ECO:0000313" key="2">
    <source>
        <dbReference type="EMBL" id="OIQ86265.1"/>
    </source>
</evidence>
<organism evidence="2">
    <name type="scientific">mine drainage metagenome</name>
    <dbReference type="NCBI Taxonomy" id="410659"/>
    <lineage>
        <taxon>unclassified sequences</taxon>
        <taxon>metagenomes</taxon>
        <taxon>ecological metagenomes</taxon>
    </lineage>
</organism>
<name>A0A1J5QRL1_9ZZZZ</name>
<feature type="transmembrane region" description="Helical" evidence="1">
    <location>
        <begin position="78"/>
        <end position="99"/>
    </location>
</feature>
<gene>
    <name evidence="2" type="ORF">GALL_318700</name>
</gene>
<feature type="transmembrane region" description="Helical" evidence="1">
    <location>
        <begin position="20"/>
        <end position="40"/>
    </location>
</feature>
<feature type="transmembrane region" description="Helical" evidence="1">
    <location>
        <begin position="52"/>
        <end position="72"/>
    </location>
</feature>
<evidence type="ECO:0000256" key="1">
    <source>
        <dbReference type="SAM" id="Phobius"/>
    </source>
</evidence>
<keyword evidence="1" id="KW-0812">Transmembrane</keyword>
<dbReference type="AlphaFoldDB" id="A0A1J5QRL1"/>
<protein>
    <submittedName>
        <fullName evidence="2">N-ATPase, AtpR subunit</fullName>
    </submittedName>
</protein>
<dbReference type="InterPro" id="IPR017581">
    <property type="entry name" value="AtpR-like"/>
</dbReference>
<keyword evidence="1" id="KW-1133">Transmembrane helix</keyword>
<dbReference type="EMBL" id="MLJW01000490">
    <property type="protein sequence ID" value="OIQ86265.1"/>
    <property type="molecule type" value="Genomic_DNA"/>
</dbReference>
<keyword evidence="1" id="KW-0472">Membrane</keyword>
<dbReference type="Pfam" id="PF12966">
    <property type="entry name" value="AtpR"/>
    <property type="match status" value="1"/>
</dbReference>
<comment type="caution">
    <text evidence="2">The sequence shown here is derived from an EMBL/GenBank/DDBJ whole genome shotgun (WGS) entry which is preliminary data.</text>
</comment>
<accession>A0A1J5QRL1</accession>
<sequence length="104" mass="10730">MNGWHAYIDGMSAGVFAPALALALAAGFCTGLAFYYAIYWQARGLLASRRHAVTIVALAAGRFILLSVVLALSSRAGALGILVALAGVLLARGTALAWLNRGLA</sequence>